<gene>
    <name evidence="6" type="ORF">OEA41_004420</name>
</gene>
<protein>
    <recommendedName>
        <fullName evidence="5">FAD-binding domain-containing protein</fullName>
    </recommendedName>
</protein>
<dbReference type="EMBL" id="JASNWA010000010">
    <property type="protein sequence ID" value="KAK3167974.1"/>
    <property type="molecule type" value="Genomic_DNA"/>
</dbReference>
<dbReference type="Gene3D" id="3.50.50.60">
    <property type="entry name" value="FAD/NAD(P)-binding domain"/>
    <property type="match status" value="1"/>
</dbReference>
<evidence type="ECO:0000256" key="1">
    <source>
        <dbReference type="ARBA" id="ARBA00022630"/>
    </source>
</evidence>
<keyword evidence="1" id="KW-0285">Flavoprotein</keyword>
<feature type="domain" description="FAD-binding" evidence="5">
    <location>
        <begin position="9"/>
        <end position="356"/>
    </location>
</feature>
<dbReference type="Proteomes" id="UP001276659">
    <property type="component" value="Unassembled WGS sequence"/>
</dbReference>
<dbReference type="Pfam" id="PF01494">
    <property type="entry name" value="FAD_binding_3"/>
    <property type="match status" value="1"/>
</dbReference>
<evidence type="ECO:0000313" key="6">
    <source>
        <dbReference type="EMBL" id="KAK3167974.1"/>
    </source>
</evidence>
<dbReference type="InterPro" id="IPR002938">
    <property type="entry name" value="FAD-bd"/>
</dbReference>
<dbReference type="HAMAP" id="MF_00845">
    <property type="entry name" value="TetX_monooxygenase"/>
    <property type="match status" value="1"/>
</dbReference>
<accession>A0AAD9YXU5</accession>
<dbReference type="PANTHER" id="PTHR46972">
    <property type="entry name" value="MONOOXYGENASE ASQM-RELATED"/>
    <property type="match status" value="1"/>
</dbReference>
<evidence type="ECO:0000313" key="7">
    <source>
        <dbReference type="Proteomes" id="UP001276659"/>
    </source>
</evidence>
<sequence length="401" mass="44727">MTTTTTPRIAIVGAGPGGLLLSRLLHLASIPFTLYEREPHRHSREQGGSLDLHEESGQLALKEAQLIDEFRKIARAEGEDMRVVDKTGHLHWEEVDTDGHGRPEVDRVLLRGLLLDSLPEDAVEWGCKVGSITPTEGGKHDIHIEAASGSERETFDLVVGADGAWSKVRPLLSDTKPQYSTISCLDTRIHSIDTKSPHISRMVGQGSYFAFSDCKGLMAQRNGDGSVRTYAMLQVGETWLKDTGVDWLDPEAAKEFLLKEYADWDECLKDLIRHADSDITPRVLYQLPTDFAWTSKQGLTLLGDAAHLMTPFAGEGVNLAMLDGLELSKAIIHGTKLRDLTSAVRKYEEEMMARSHEKMEETWRNLELFFQKDAPREFVKAFEEIMAQRGPPPNAMPDPQA</sequence>
<keyword evidence="7" id="KW-1185">Reference proteome</keyword>
<proteinExistence type="inferred from homology"/>
<keyword evidence="4" id="KW-0503">Monooxygenase</keyword>
<dbReference type="AlphaFoldDB" id="A0AAD9YXU5"/>
<evidence type="ECO:0000256" key="4">
    <source>
        <dbReference type="ARBA" id="ARBA00023033"/>
    </source>
</evidence>
<dbReference type="InterPro" id="IPR036188">
    <property type="entry name" value="FAD/NAD-bd_sf"/>
</dbReference>
<keyword evidence="3" id="KW-0560">Oxidoreductase</keyword>
<dbReference type="SUPFAM" id="SSF51905">
    <property type="entry name" value="FAD/NAD(P)-binding domain"/>
    <property type="match status" value="1"/>
</dbReference>
<dbReference type="GO" id="GO:0004497">
    <property type="term" value="F:monooxygenase activity"/>
    <property type="evidence" value="ECO:0007669"/>
    <property type="project" value="UniProtKB-KW"/>
</dbReference>
<dbReference type="PRINTS" id="PR00420">
    <property type="entry name" value="RNGMNOXGNASE"/>
</dbReference>
<evidence type="ECO:0000259" key="5">
    <source>
        <dbReference type="Pfam" id="PF01494"/>
    </source>
</evidence>
<evidence type="ECO:0000256" key="3">
    <source>
        <dbReference type="ARBA" id="ARBA00023002"/>
    </source>
</evidence>
<dbReference type="InterPro" id="IPR043683">
    <property type="entry name" value="TetX_monooxygenase"/>
</dbReference>
<evidence type="ECO:0000256" key="2">
    <source>
        <dbReference type="ARBA" id="ARBA00022827"/>
    </source>
</evidence>
<organism evidence="6 7">
    <name type="scientific">Lepraria neglecta</name>
    <dbReference type="NCBI Taxonomy" id="209136"/>
    <lineage>
        <taxon>Eukaryota</taxon>
        <taxon>Fungi</taxon>
        <taxon>Dikarya</taxon>
        <taxon>Ascomycota</taxon>
        <taxon>Pezizomycotina</taxon>
        <taxon>Lecanoromycetes</taxon>
        <taxon>OSLEUM clade</taxon>
        <taxon>Lecanoromycetidae</taxon>
        <taxon>Lecanorales</taxon>
        <taxon>Lecanorineae</taxon>
        <taxon>Stereocaulaceae</taxon>
        <taxon>Lepraria</taxon>
    </lineage>
</organism>
<reference evidence="6" key="1">
    <citation type="submission" date="2022-11" db="EMBL/GenBank/DDBJ databases">
        <title>Chromosomal genome sequence assembly and mating type (MAT) locus characterization of the leprose asexual lichenized fungus Lepraria neglecta (Nyl.) Erichsen.</title>
        <authorList>
            <person name="Allen J.L."/>
            <person name="Pfeffer B."/>
        </authorList>
    </citation>
    <scope>NUCLEOTIDE SEQUENCE</scope>
    <source>
        <strain evidence="6">Allen 5258</strain>
    </source>
</reference>
<dbReference type="PANTHER" id="PTHR46972:SF1">
    <property type="entry name" value="FAD DEPENDENT OXIDOREDUCTASE DOMAIN-CONTAINING PROTEIN"/>
    <property type="match status" value="1"/>
</dbReference>
<dbReference type="GO" id="GO:0046677">
    <property type="term" value="P:response to antibiotic"/>
    <property type="evidence" value="ECO:0007669"/>
    <property type="project" value="InterPro"/>
</dbReference>
<comment type="caution">
    <text evidence="6">The sequence shown here is derived from an EMBL/GenBank/DDBJ whole genome shotgun (WGS) entry which is preliminary data.</text>
</comment>
<keyword evidence="2" id="KW-0274">FAD</keyword>
<name>A0AAD9YXU5_9LECA</name>
<dbReference type="GO" id="GO:0071949">
    <property type="term" value="F:FAD binding"/>
    <property type="evidence" value="ECO:0007669"/>
    <property type="project" value="InterPro"/>
</dbReference>